<gene>
    <name evidence="1" type="primary">cas6f</name>
    <name evidence="1" type="ORF">EXE25_09790</name>
</gene>
<accession>A0A4V2DPF4</accession>
<dbReference type="NCBIfam" id="TIGR02563">
    <property type="entry name" value="cas_Csy4"/>
    <property type="match status" value="1"/>
</dbReference>
<comment type="caution">
    <text evidence="1">The sequence shown here is derived from an EMBL/GenBank/DDBJ whole genome shotgun (WGS) entry which is preliminary data.</text>
</comment>
<protein>
    <submittedName>
        <fullName evidence="1">Type I-F CRISPR-associated endoribonuclease Cas6/Csy4</fullName>
    </submittedName>
</protein>
<dbReference type="GO" id="GO:0004519">
    <property type="term" value="F:endonuclease activity"/>
    <property type="evidence" value="ECO:0007669"/>
    <property type="project" value="InterPro"/>
</dbReference>
<dbReference type="EMBL" id="SGSU01000010">
    <property type="protein sequence ID" value="RZG66537.1"/>
    <property type="molecule type" value="Genomic_DNA"/>
</dbReference>
<dbReference type="InterPro" id="IPR013396">
    <property type="entry name" value="CRISPR-assoc_prot_Csy4"/>
</dbReference>
<dbReference type="InterPro" id="IPR042564">
    <property type="entry name" value="CRISPR-Cas6/Csy4_sf"/>
</dbReference>
<reference evidence="1 2" key="1">
    <citation type="submission" date="2019-02" db="EMBL/GenBank/DDBJ databases">
        <title>The Batch Genome Submission of Acinetobacter spp. strains.</title>
        <authorList>
            <person name="Qin J."/>
            <person name="Hu Y."/>
            <person name="Ye H."/>
            <person name="Wei L."/>
            <person name="Feng Y."/>
            <person name="Zong Z."/>
        </authorList>
    </citation>
    <scope>NUCLEOTIDE SEQUENCE [LARGE SCALE GENOMIC DNA]</scope>
    <source>
        <strain evidence="1 2">WCHABo060081</strain>
    </source>
</reference>
<organism evidence="1 2">
    <name type="scientific">Acinetobacter bouvetii</name>
    <dbReference type="NCBI Taxonomy" id="202951"/>
    <lineage>
        <taxon>Bacteria</taxon>
        <taxon>Pseudomonadati</taxon>
        <taxon>Pseudomonadota</taxon>
        <taxon>Gammaproteobacteria</taxon>
        <taxon>Moraxellales</taxon>
        <taxon>Moraxellaceae</taxon>
        <taxon>Acinetobacter</taxon>
    </lineage>
</organism>
<dbReference type="CDD" id="cd09739">
    <property type="entry name" value="Cas6_I-F"/>
    <property type="match status" value="1"/>
</dbReference>
<proteinExistence type="predicted"/>
<sequence>MKFYQEITLIDQAEISPYFIWTKLYTQLHIALAELKDANNKVNIGVAFPQYIFEEKVGNQKANINLGKKLRLFASSESDLKKLDIRKWLERLEDYVHITSSIREVPKEIKGYAIYKRKQVKTNAQRLARHRVKRGDIGFDEALARYSNVVTTTALPYIELKSLSNSTAEDEKRFKLFIEKQSATKSESQVFSTYGLSLTSSVPEF</sequence>
<dbReference type="Proteomes" id="UP000293483">
    <property type="component" value="Unassembled WGS sequence"/>
</dbReference>
<dbReference type="RefSeq" id="WP_130145897.1">
    <property type="nucleotide sequence ID" value="NZ_SGSU01000010.1"/>
</dbReference>
<evidence type="ECO:0000313" key="1">
    <source>
        <dbReference type="EMBL" id="RZG66537.1"/>
    </source>
</evidence>
<dbReference type="Gene3D" id="3.30.70.2540">
    <property type="entry name" value="CRISPR-associated endoribonuclease Cas6/Csy4"/>
    <property type="match status" value="1"/>
</dbReference>
<dbReference type="Pfam" id="PF09618">
    <property type="entry name" value="Cas_Csy4"/>
    <property type="match status" value="1"/>
</dbReference>
<dbReference type="GO" id="GO:0043571">
    <property type="term" value="P:maintenance of CRISPR repeat elements"/>
    <property type="evidence" value="ECO:0007669"/>
    <property type="project" value="InterPro"/>
</dbReference>
<name>A0A4V2DPF4_9GAMM</name>
<evidence type="ECO:0000313" key="2">
    <source>
        <dbReference type="Proteomes" id="UP000293483"/>
    </source>
</evidence>
<dbReference type="AlphaFoldDB" id="A0A4V2DPF4"/>